<accession>A0A649VCT9</accession>
<gene>
    <name evidence="2" type="primary">111</name>
    <name evidence="2" type="ORF">PBI_INDLULAMITHI_111</name>
</gene>
<dbReference type="RefSeq" id="YP_009853862.1">
    <property type="nucleotide sequence ID" value="NC_048824.1"/>
</dbReference>
<evidence type="ECO:0000313" key="3">
    <source>
        <dbReference type="Proteomes" id="UP000423609"/>
    </source>
</evidence>
<reference evidence="2 3" key="1">
    <citation type="submission" date="2019-10" db="EMBL/GenBank/DDBJ databases">
        <authorList>
            <person name="Garlena R.A."/>
            <person name="Russell D.A."/>
            <person name="Pope W.H."/>
            <person name="Jacobs-Sera D."/>
            <person name="Hatfull G.F."/>
        </authorList>
    </citation>
    <scope>NUCLEOTIDE SEQUENCE [LARGE SCALE GENOMIC DNA]</scope>
</reference>
<feature type="region of interest" description="Disordered" evidence="1">
    <location>
        <begin position="1"/>
        <end position="27"/>
    </location>
</feature>
<dbReference type="Proteomes" id="UP000423609">
    <property type="component" value="Segment"/>
</dbReference>
<sequence>MAKKRFTPVKQVGPNTSDPINAIPRDRDNTDDLLAAEQAVHTRYSHIRAPQGTKSKSATKGAFDPADNTAFNGNKVVTRKT</sequence>
<protein>
    <submittedName>
        <fullName evidence="2">Uncharacterized protein</fullName>
    </submittedName>
</protein>
<dbReference type="GeneID" id="55624547"/>
<feature type="region of interest" description="Disordered" evidence="1">
    <location>
        <begin position="43"/>
        <end position="81"/>
    </location>
</feature>
<evidence type="ECO:0000313" key="2">
    <source>
        <dbReference type="EMBL" id="QGJ90148.1"/>
    </source>
</evidence>
<dbReference type="EMBL" id="MN585993">
    <property type="protein sequence ID" value="QGJ90148.1"/>
    <property type="molecule type" value="Genomic_DNA"/>
</dbReference>
<proteinExistence type="predicted"/>
<evidence type="ECO:0000256" key="1">
    <source>
        <dbReference type="SAM" id="MobiDB-lite"/>
    </source>
</evidence>
<organism evidence="2 3">
    <name type="scientific">Mycobacterium phage Indlulamithi</name>
    <dbReference type="NCBI Taxonomy" id="2656582"/>
    <lineage>
        <taxon>Viruses</taxon>
        <taxon>Duplodnaviria</taxon>
        <taxon>Heunggongvirae</taxon>
        <taxon>Uroviricota</taxon>
        <taxon>Caudoviricetes</taxon>
        <taxon>Indlulamithivirus</taxon>
        <taxon>Indlulamithivirus indlulamithi</taxon>
    </lineage>
</organism>
<dbReference type="KEGG" id="vg:55624547"/>
<name>A0A649VCT9_9CAUD</name>
<keyword evidence="3" id="KW-1185">Reference proteome</keyword>